<name>A0A916QAG7_9FIRM</name>
<dbReference type="Proteomes" id="UP000613208">
    <property type="component" value="Unassembled WGS sequence"/>
</dbReference>
<dbReference type="NCBIfam" id="NF038315">
    <property type="entry name" value="HxsD_rel"/>
    <property type="match status" value="1"/>
</dbReference>
<reference evidence="1" key="1">
    <citation type="submission" date="2020-06" db="EMBL/GenBank/DDBJ databases">
        <title>Characterization of fructooligosaccharide metabolism and fructooligosaccharide-degrading enzymes in human commensal butyrate producers.</title>
        <authorList>
            <person name="Tanno H."/>
            <person name="Fujii T."/>
            <person name="Hirano K."/>
            <person name="Maeno S."/>
            <person name="Tonozuka T."/>
            <person name="Sakamoto M."/>
            <person name="Ohkuma M."/>
            <person name="Tochio T."/>
            <person name="Endo A."/>
        </authorList>
    </citation>
    <scope>NUCLEOTIDE SEQUENCE</scope>
    <source>
        <strain evidence="1">JCM 17466</strain>
    </source>
</reference>
<dbReference type="RefSeq" id="WP_201311552.1">
    <property type="nucleotide sequence ID" value="NZ_BLYI01000047.1"/>
</dbReference>
<dbReference type="InterPro" id="IPR049918">
    <property type="entry name" value="HxsD-rel"/>
</dbReference>
<dbReference type="AlphaFoldDB" id="A0A916QAG7"/>
<accession>A0A916QAG7</accession>
<keyword evidence="2" id="KW-1185">Reference proteome</keyword>
<sequence length="76" mass="9229">MKNKLYLNKNLYGKKSIQEARKAYEKLADIQLDSRNEYWVCSFFQCVYGEERTMQEFENYLIGLTNQEREQNDDDM</sequence>
<evidence type="ECO:0000313" key="1">
    <source>
        <dbReference type="EMBL" id="GFO85860.1"/>
    </source>
</evidence>
<protein>
    <submittedName>
        <fullName evidence="1">Uncharacterized protein</fullName>
    </submittedName>
</protein>
<proteinExistence type="predicted"/>
<evidence type="ECO:0000313" key="2">
    <source>
        <dbReference type="Proteomes" id="UP000613208"/>
    </source>
</evidence>
<gene>
    <name evidence="1" type="ORF">ANBU17_22070</name>
</gene>
<comment type="caution">
    <text evidence="1">The sequence shown here is derived from an EMBL/GenBank/DDBJ whole genome shotgun (WGS) entry which is preliminary data.</text>
</comment>
<organism evidence="1 2">
    <name type="scientific">Anaerostipes butyraticus</name>
    <dbReference type="NCBI Taxonomy" id="645466"/>
    <lineage>
        <taxon>Bacteria</taxon>
        <taxon>Bacillati</taxon>
        <taxon>Bacillota</taxon>
        <taxon>Clostridia</taxon>
        <taxon>Lachnospirales</taxon>
        <taxon>Lachnospiraceae</taxon>
        <taxon>Anaerostipes</taxon>
    </lineage>
</organism>
<dbReference type="EMBL" id="BLYI01000047">
    <property type="protein sequence ID" value="GFO85860.1"/>
    <property type="molecule type" value="Genomic_DNA"/>
</dbReference>